<dbReference type="Gene3D" id="1.10.10.60">
    <property type="entry name" value="Homeodomain-like"/>
    <property type="match status" value="1"/>
</dbReference>
<dbReference type="Pfam" id="PF00239">
    <property type="entry name" value="Resolvase"/>
    <property type="match status" value="1"/>
</dbReference>
<reference evidence="3" key="1">
    <citation type="submission" date="2022-09" db="EMBL/GenBank/DDBJ databases">
        <title>Isolation and characterization of 3-chlorobenzoate degrading bacteria from soils in Shizuoka.</title>
        <authorList>
            <person name="Ifat A."/>
            <person name="Ogawa N."/>
            <person name="Kimbara K."/>
            <person name="Moriuchi R."/>
            <person name="Dohra H."/>
            <person name="Shintani M."/>
        </authorList>
    </citation>
    <scope>NUCLEOTIDE SEQUENCE</scope>
    <source>
        <strain evidence="3">19CS4-2</strain>
    </source>
</reference>
<proteinExistence type="inferred from homology"/>
<gene>
    <name evidence="3" type="ORF">CBA19CS42_32650</name>
</gene>
<dbReference type="CDD" id="cd00569">
    <property type="entry name" value="HTH_Hin_like"/>
    <property type="match status" value="1"/>
</dbReference>
<dbReference type="Pfam" id="PF02796">
    <property type="entry name" value="HTH_7"/>
    <property type="match status" value="1"/>
</dbReference>
<feature type="domain" description="Resolvase/invertase-type recombinase catalytic" evidence="2">
    <location>
        <begin position="1"/>
        <end position="35"/>
    </location>
</feature>
<evidence type="ECO:0000313" key="3">
    <source>
        <dbReference type="EMBL" id="GJH29368.1"/>
    </source>
</evidence>
<comment type="caution">
    <text evidence="3">The sequence shown here is derived from an EMBL/GenBank/DDBJ whole genome shotgun (WGS) entry which is preliminary data.</text>
</comment>
<dbReference type="InterPro" id="IPR009057">
    <property type="entry name" value="Homeodomain-like_sf"/>
</dbReference>
<dbReference type="GO" id="GO:0003677">
    <property type="term" value="F:DNA binding"/>
    <property type="evidence" value="ECO:0007669"/>
    <property type="project" value="InterPro"/>
</dbReference>
<dbReference type="EMBL" id="BPUS01000022">
    <property type="protein sequence ID" value="GJH29368.1"/>
    <property type="molecule type" value="Genomic_DNA"/>
</dbReference>
<name>A0AA37MJD3_9BURK</name>
<dbReference type="AlphaFoldDB" id="A0AA37MJD3"/>
<comment type="similarity">
    <text evidence="1">Belongs to the site-specific recombinase resolvase family.</text>
</comment>
<dbReference type="GO" id="GO:0000150">
    <property type="term" value="F:DNA strand exchange activity"/>
    <property type="evidence" value="ECO:0007669"/>
    <property type="project" value="InterPro"/>
</dbReference>
<dbReference type="PROSITE" id="PS51736">
    <property type="entry name" value="RECOMBINASES_3"/>
    <property type="match status" value="1"/>
</dbReference>
<protein>
    <recommendedName>
        <fullName evidence="2">Resolvase/invertase-type recombinase catalytic domain-containing protein</fullName>
    </recommendedName>
</protein>
<evidence type="ECO:0000259" key="2">
    <source>
        <dbReference type="PROSITE" id="PS51736"/>
    </source>
</evidence>
<dbReference type="Gene3D" id="3.40.50.1390">
    <property type="entry name" value="Resolvase, N-terminal catalytic domain"/>
    <property type="match status" value="1"/>
</dbReference>
<evidence type="ECO:0000256" key="1">
    <source>
        <dbReference type="ARBA" id="ARBA00009913"/>
    </source>
</evidence>
<dbReference type="InterPro" id="IPR006120">
    <property type="entry name" value="Resolvase_HTH_dom"/>
</dbReference>
<dbReference type="InterPro" id="IPR006119">
    <property type="entry name" value="Resolv_N"/>
</dbReference>
<dbReference type="Proteomes" id="UP001055111">
    <property type="component" value="Unassembled WGS sequence"/>
</dbReference>
<evidence type="ECO:0000313" key="4">
    <source>
        <dbReference type="Proteomes" id="UP001055111"/>
    </source>
</evidence>
<accession>A0AA37MJD3</accession>
<dbReference type="InterPro" id="IPR036162">
    <property type="entry name" value="Resolvase-like_N_sf"/>
</dbReference>
<dbReference type="SUPFAM" id="SSF53041">
    <property type="entry name" value="Resolvase-like"/>
    <property type="match status" value="1"/>
</dbReference>
<dbReference type="SUPFAM" id="SSF46689">
    <property type="entry name" value="Homeodomain-like"/>
    <property type="match status" value="1"/>
</dbReference>
<sequence>MANLMLSVMGAFAEFERALIRERQRESIALARQRGAYRGRRPALSDAQVADLRRRVEARERKAQIARDYGISRETLYQYLRSVR</sequence>
<organism evidence="3 4">
    <name type="scientific">Caballeronia novacaledonica</name>
    <dbReference type="NCBI Taxonomy" id="1544861"/>
    <lineage>
        <taxon>Bacteria</taxon>
        <taxon>Pseudomonadati</taxon>
        <taxon>Pseudomonadota</taxon>
        <taxon>Betaproteobacteria</taxon>
        <taxon>Burkholderiales</taxon>
        <taxon>Burkholderiaceae</taxon>
        <taxon>Caballeronia</taxon>
    </lineage>
</organism>